<proteinExistence type="predicted"/>
<feature type="domain" description="DJ-1/PfpI" evidence="1">
    <location>
        <begin position="7"/>
        <end position="184"/>
    </location>
</feature>
<evidence type="ECO:0000259" key="1">
    <source>
        <dbReference type="Pfam" id="PF01965"/>
    </source>
</evidence>
<evidence type="ECO:0000313" key="2">
    <source>
        <dbReference type="EMBL" id="EST51812.1"/>
    </source>
</evidence>
<dbReference type="InterPro" id="IPR052158">
    <property type="entry name" value="INH-QAR"/>
</dbReference>
<evidence type="ECO:0000313" key="3">
    <source>
        <dbReference type="Proteomes" id="UP000017973"/>
    </source>
</evidence>
<dbReference type="eggNOG" id="COG4977">
    <property type="taxonomic scope" value="Bacteria"/>
</dbReference>
<dbReference type="EMBL" id="AYJU01000018">
    <property type="protein sequence ID" value="EST51812.1"/>
    <property type="molecule type" value="Genomic_DNA"/>
</dbReference>
<dbReference type="InterPro" id="IPR029062">
    <property type="entry name" value="Class_I_gatase-like"/>
</dbReference>
<dbReference type="PATRIC" id="fig|1408254.3.peg.5066"/>
<dbReference type="GO" id="GO:0006355">
    <property type="term" value="P:regulation of DNA-templated transcription"/>
    <property type="evidence" value="ECO:0007669"/>
    <property type="project" value="TreeGrafter"/>
</dbReference>
<keyword evidence="3" id="KW-1185">Reference proteome</keyword>
<dbReference type="InterPro" id="IPR002818">
    <property type="entry name" value="DJ-1/PfpI"/>
</dbReference>
<dbReference type="PANTHER" id="PTHR43130:SF14">
    <property type="entry name" value="DJ-1_PFPI DOMAIN-CONTAINING PROTEIN"/>
    <property type="match status" value="1"/>
</dbReference>
<gene>
    <name evidence="2" type="ORF">T458_25950</name>
</gene>
<name>V6M099_9BACL</name>
<organism evidence="2 3">
    <name type="scientific">Brevibacillus panacihumi W25</name>
    <dbReference type="NCBI Taxonomy" id="1408254"/>
    <lineage>
        <taxon>Bacteria</taxon>
        <taxon>Bacillati</taxon>
        <taxon>Bacillota</taxon>
        <taxon>Bacilli</taxon>
        <taxon>Bacillales</taxon>
        <taxon>Paenibacillaceae</taxon>
        <taxon>Brevibacillus</taxon>
    </lineage>
</organism>
<reference evidence="2 3" key="1">
    <citation type="journal article" date="2014" name="Genome Announc.">
        <title>Draft Genome Sequence of Brevibacillus panacihumi Strain W25, a Halotolerant Hydrocarbon-Degrading Bacterium.</title>
        <authorList>
            <person name="Wang X."/>
            <person name="Jin D."/>
            <person name="Zhou L."/>
            <person name="Wu L."/>
            <person name="An W."/>
            <person name="Chen Y."/>
            <person name="Zhao L."/>
        </authorList>
    </citation>
    <scope>NUCLEOTIDE SEQUENCE [LARGE SCALE GENOMIC DNA]</scope>
    <source>
        <strain evidence="2 3">W25</strain>
    </source>
</reference>
<dbReference type="AlphaFoldDB" id="V6M099"/>
<dbReference type="Gene3D" id="3.40.50.880">
    <property type="match status" value="1"/>
</dbReference>
<dbReference type="OrthoDB" id="6382410at2"/>
<dbReference type="CDD" id="cd03139">
    <property type="entry name" value="GATase1_PfpI_2"/>
    <property type="match status" value="1"/>
</dbReference>
<protein>
    <submittedName>
        <fullName evidence="2">AraC family transcriptional regulator</fullName>
    </submittedName>
</protein>
<dbReference type="Proteomes" id="UP000017973">
    <property type="component" value="Unassembled WGS sequence"/>
</dbReference>
<dbReference type="Pfam" id="PF01965">
    <property type="entry name" value="DJ-1_PfpI"/>
    <property type="match status" value="1"/>
</dbReference>
<comment type="caution">
    <text evidence="2">The sequence shown here is derived from an EMBL/GenBank/DDBJ whole genome shotgun (WGS) entry which is preliminary data.</text>
</comment>
<dbReference type="PANTHER" id="PTHR43130">
    <property type="entry name" value="ARAC-FAMILY TRANSCRIPTIONAL REGULATOR"/>
    <property type="match status" value="1"/>
</dbReference>
<accession>V6M099</accession>
<dbReference type="HOGENOM" id="CLU_000445_44_1_9"/>
<dbReference type="SUPFAM" id="SSF52317">
    <property type="entry name" value="Class I glutamine amidotransferase-like"/>
    <property type="match status" value="1"/>
</dbReference>
<sequence>MVKKQWSVGIFLFHDVEVLDFAGPFEVFSVTEYPDQPVDTPESNPFIVKLVSETGELVQACNGLKVQPDYSFDNAPHFDILVIPGGIGAREKEIYNEKVIQWISQRAGNVQLMTSVCTGALLLAKAGLLNGKMATTHWASYDRLENEFPAVSVKRNVKFVDEGNIVTSGGISAGINMAFHIVKQLLGSEIARTTAKTMEYDITIE</sequence>